<name>A0A0D2EN90_9EURO</name>
<comment type="similarity">
    <text evidence="2">Belongs to the FAD-binding monooxygenase family.</text>
</comment>
<dbReference type="InterPro" id="IPR036188">
    <property type="entry name" value="FAD/NAD-bd_sf"/>
</dbReference>
<dbReference type="PRINTS" id="PR00411">
    <property type="entry name" value="PNDRDTASEI"/>
</dbReference>
<dbReference type="RefSeq" id="XP_013316784.1">
    <property type="nucleotide sequence ID" value="XM_013461330.1"/>
</dbReference>
<dbReference type="AlphaFoldDB" id="A0A0D2EN90"/>
<evidence type="ECO:0000256" key="1">
    <source>
        <dbReference type="ARBA" id="ARBA00001974"/>
    </source>
</evidence>
<gene>
    <name evidence="8" type="ORF">PV05_04878</name>
</gene>
<evidence type="ECO:0000256" key="3">
    <source>
        <dbReference type="ARBA" id="ARBA00022630"/>
    </source>
</evidence>
<dbReference type="GO" id="GO:0050661">
    <property type="term" value="F:NADP binding"/>
    <property type="evidence" value="ECO:0007669"/>
    <property type="project" value="InterPro"/>
</dbReference>
<dbReference type="OrthoDB" id="66881at2759"/>
<evidence type="ECO:0000256" key="5">
    <source>
        <dbReference type="ARBA" id="ARBA00022857"/>
    </source>
</evidence>
<protein>
    <recommendedName>
        <fullName evidence="10">FAD/NAD(P)-binding domain-containing protein</fullName>
    </recommendedName>
</protein>
<dbReference type="Gene3D" id="3.50.50.60">
    <property type="entry name" value="FAD/NAD(P)-binding domain"/>
    <property type="match status" value="2"/>
</dbReference>
<evidence type="ECO:0000256" key="2">
    <source>
        <dbReference type="ARBA" id="ARBA00010139"/>
    </source>
</evidence>
<dbReference type="InterPro" id="IPR020946">
    <property type="entry name" value="Flavin_mOase-like"/>
</dbReference>
<dbReference type="PANTHER" id="PTHR43098:SF3">
    <property type="entry name" value="L-ORNITHINE N(5)-MONOOXYGENASE-RELATED"/>
    <property type="match status" value="1"/>
</dbReference>
<keyword evidence="7" id="KW-0503">Monooxygenase</keyword>
<dbReference type="HOGENOM" id="CLU_006937_4_0_1"/>
<dbReference type="GO" id="GO:0004499">
    <property type="term" value="F:N,N-dimethylaniline monooxygenase activity"/>
    <property type="evidence" value="ECO:0007669"/>
    <property type="project" value="InterPro"/>
</dbReference>
<evidence type="ECO:0000313" key="9">
    <source>
        <dbReference type="Proteomes" id="UP000054342"/>
    </source>
</evidence>
<comment type="cofactor">
    <cofactor evidence="1">
        <name>FAD</name>
        <dbReference type="ChEBI" id="CHEBI:57692"/>
    </cofactor>
</comment>
<evidence type="ECO:0008006" key="10">
    <source>
        <dbReference type="Google" id="ProtNLM"/>
    </source>
</evidence>
<keyword evidence="5" id="KW-0521">NADP</keyword>
<dbReference type="InterPro" id="IPR050775">
    <property type="entry name" value="FAD-binding_Monooxygenases"/>
</dbReference>
<keyword evidence="6" id="KW-0560">Oxidoreductase</keyword>
<dbReference type="Pfam" id="PF00743">
    <property type="entry name" value="FMO-like"/>
    <property type="match status" value="1"/>
</dbReference>
<evidence type="ECO:0000256" key="4">
    <source>
        <dbReference type="ARBA" id="ARBA00022827"/>
    </source>
</evidence>
<keyword evidence="3" id="KW-0285">Flavoprotein</keyword>
<proteinExistence type="inferred from homology"/>
<sequence>MNGTDTPPTYDVVIVGAGFSGIAMLYRLRKLGLSVRIFESGDDFGGVWHWSQYPGARVDSEWPYYQLNILEVYKDWTWSEKFPGFAELRRYFAHVDNVLNLRKDVTFQAHVVDVQWDGSWTTKTRQGHEARSKYLVLCSGWLHRAFKPDFPGLQSYKGALYHTADYPQQINLQENKVAVIGAGATAVQVVQELAQEVQHLTVFMQRPSICLPMRQRPLDDVEQSGWKIYFDALFCEGRRSATGFPGRQSPYRAIDVPPDEREEFFLDLWRRGSFNYNMFNYSDIMVNKESNRIVYDFWVKQTAPRLKNDRKRALMVPKDPPYYFGTKRCPLEQDYYKCWTGIALTLSTSSTHPSKPSMRWESC</sequence>
<dbReference type="Proteomes" id="UP000054342">
    <property type="component" value="Unassembled WGS sequence"/>
</dbReference>
<dbReference type="EMBL" id="KN847319">
    <property type="protein sequence ID" value="KIW56200.1"/>
    <property type="molecule type" value="Genomic_DNA"/>
</dbReference>
<evidence type="ECO:0000313" key="8">
    <source>
        <dbReference type="EMBL" id="KIW56200.1"/>
    </source>
</evidence>
<dbReference type="SUPFAM" id="SSF51905">
    <property type="entry name" value="FAD/NAD(P)-binding domain"/>
    <property type="match status" value="1"/>
</dbReference>
<evidence type="ECO:0000256" key="6">
    <source>
        <dbReference type="ARBA" id="ARBA00023002"/>
    </source>
</evidence>
<dbReference type="PANTHER" id="PTHR43098">
    <property type="entry name" value="L-ORNITHINE N(5)-MONOOXYGENASE-RELATED"/>
    <property type="match status" value="1"/>
</dbReference>
<organism evidence="8 9">
    <name type="scientific">Exophiala xenobiotica</name>
    <dbReference type="NCBI Taxonomy" id="348802"/>
    <lineage>
        <taxon>Eukaryota</taxon>
        <taxon>Fungi</taxon>
        <taxon>Dikarya</taxon>
        <taxon>Ascomycota</taxon>
        <taxon>Pezizomycotina</taxon>
        <taxon>Eurotiomycetes</taxon>
        <taxon>Chaetothyriomycetidae</taxon>
        <taxon>Chaetothyriales</taxon>
        <taxon>Herpotrichiellaceae</taxon>
        <taxon>Exophiala</taxon>
    </lineage>
</organism>
<keyword evidence="4" id="KW-0274">FAD</keyword>
<accession>A0A0D2EN90</accession>
<evidence type="ECO:0000256" key="7">
    <source>
        <dbReference type="ARBA" id="ARBA00023033"/>
    </source>
</evidence>
<dbReference type="GO" id="GO:0050660">
    <property type="term" value="F:flavin adenine dinucleotide binding"/>
    <property type="evidence" value="ECO:0007669"/>
    <property type="project" value="InterPro"/>
</dbReference>
<reference evidence="8 9" key="1">
    <citation type="submission" date="2015-01" db="EMBL/GenBank/DDBJ databases">
        <title>The Genome Sequence of Exophiala xenobiotica CBS118157.</title>
        <authorList>
            <consortium name="The Broad Institute Genomics Platform"/>
            <person name="Cuomo C."/>
            <person name="de Hoog S."/>
            <person name="Gorbushina A."/>
            <person name="Stielow B."/>
            <person name="Teixiera M."/>
            <person name="Abouelleil A."/>
            <person name="Chapman S.B."/>
            <person name="Priest M."/>
            <person name="Young S.K."/>
            <person name="Wortman J."/>
            <person name="Nusbaum C."/>
            <person name="Birren B."/>
        </authorList>
    </citation>
    <scope>NUCLEOTIDE SEQUENCE [LARGE SCALE GENOMIC DNA]</scope>
    <source>
        <strain evidence="8 9">CBS 118157</strain>
    </source>
</reference>
<keyword evidence="9" id="KW-1185">Reference proteome</keyword>
<dbReference type="GeneID" id="25326786"/>